<dbReference type="PANTHER" id="PTHR43649">
    <property type="entry name" value="ARABINOSE-BINDING PROTEIN-RELATED"/>
    <property type="match status" value="1"/>
</dbReference>
<evidence type="ECO:0000256" key="4">
    <source>
        <dbReference type="SAM" id="SignalP"/>
    </source>
</evidence>
<dbReference type="Gene3D" id="3.40.190.10">
    <property type="entry name" value="Periplasmic binding protein-like II"/>
    <property type="match status" value="2"/>
</dbReference>
<feature type="chain" id="PRO_5024806517" description="Sugar ABC transporter substrate-binding protein" evidence="4">
    <location>
        <begin position="25"/>
        <end position="448"/>
    </location>
</feature>
<comment type="caution">
    <text evidence="5">The sequence shown here is derived from an EMBL/GenBank/DDBJ whole genome shotgun (WGS) entry which is preliminary data.</text>
</comment>
<reference evidence="5 6" key="1">
    <citation type="submission" date="2018-06" db="EMBL/GenBank/DDBJ databases">
        <title>Extensive metabolic versatility and redundancy in microbially diverse, dynamic hydrothermal sediments.</title>
        <authorList>
            <person name="Dombrowski N."/>
            <person name="Teske A."/>
            <person name="Baker B.J."/>
        </authorList>
    </citation>
    <scope>NUCLEOTIDE SEQUENCE [LARGE SCALE GENOMIC DNA]</scope>
    <source>
        <strain evidence="5">B19_G9</strain>
    </source>
</reference>
<dbReference type="InterPro" id="IPR050490">
    <property type="entry name" value="Bact_solute-bd_prot1"/>
</dbReference>
<dbReference type="AlphaFoldDB" id="A0A662DCN5"/>
<comment type="similarity">
    <text evidence="1">Belongs to the bacterial solute-binding protein 1 family.</text>
</comment>
<dbReference type="EMBL" id="QMQB01000082">
    <property type="protein sequence ID" value="RLE13554.1"/>
    <property type="molecule type" value="Genomic_DNA"/>
</dbReference>
<name>A0A662DCN5_UNCAE</name>
<evidence type="ECO:0000313" key="5">
    <source>
        <dbReference type="EMBL" id="RLE13554.1"/>
    </source>
</evidence>
<proteinExistence type="inferred from homology"/>
<dbReference type="InterPro" id="IPR006059">
    <property type="entry name" value="SBP"/>
</dbReference>
<evidence type="ECO:0000256" key="1">
    <source>
        <dbReference type="ARBA" id="ARBA00008520"/>
    </source>
</evidence>
<dbReference type="PANTHER" id="PTHR43649:SF34">
    <property type="entry name" value="ABC TRANSPORTER PERIPLASMIC-BINDING PROTEIN YCJN-RELATED"/>
    <property type="match status" value="1"/>
</dbReference>
<keyword evidence="2" id="KW-0813">Transport</keyword>
<dbReference type="Pfam" id="PF01547">
    <property type="entry name" value="SBP_bac_1"/>
    <property type="match status" value="1"/>
</dbReference>
<sequence length="448" mass="51337">MKKLFLILMSVLLVGMMVTGVAPAQKKVTLTVTWAAWYPADYLIKLSNDFTKQNPNIKVKGAFIPWPQYHDRVFTEFASGKPSFDIAVPDSQWIGEAVEGGHLLDISDWMKKNINFDDWYEFPLRSYGEYPDYSGHWYGVPLLLDFVMCAYRKDLFNDPKEKAAFKSKYGYDLGVPKTWQELLDIARFFTRPKKNLYGFATWQAPIATAGLADVFLGPFWSMGGNLWDPRTKHVEGILNNWYGIDAAKFWVELYKTQPPGSSNYSIDETMTAMQQGLVAMIGIYAMFYPGLLDPSLSMYADKTGFFTEPGAIGRDGVFRHYIELGGQGLAVSAYTPYKEEALKFIKWTTTDDFLWKWTEGGNFTPKKTIVEDPAFLKKFPYPEIAKVVRESAPLLRDFWEIPQYNEMGEYLSIQLNQAILGKITPEQAMDNIAKRHEEILRRAGYYKD</sequence>
<evidence type="ECO:0000256" key="3">
    <source>
        <dbReference type="ARBA" id="ARBA00022729"/>
    </source>
</evidence>
<organism evidence="5 6">
    <name type="scientific">Aerophobetes bacterium</name>
    <dbReference type="NCBI Taxonomy" id="2030807"/>
    <lineage>
        <taxon>Bacteria</taxon>
        <taxon>Candidatus Aerophobota</taxon>
    </lineage>
</organism>
<dbReference type="Proteomes" id="UP000267654">
    <property type="component" value="Unassembled WGS sequence"/>
</dbReference>
<protein>
    <recommendedName>
        <fullName evidence="7">Sugar ABC transporter substrate-binding protein</fullName>
    </recommendedName>
</protein>
<dbReference type="CDD" id="cd13585">
    <property type="entry name" value="PBP2_TMBP_like"/>
    <property type="match status" value="1"/>
</dbReference>
<gene>
    <name evidence="5" type="ORF">DRI96_02800</name>
</gene>
<accession>A0A662DCN5</accession>
<keyword evidence="3 4" id="KW-0732">Signal</keyword>
<evidence type="ECO:0008006" key="7">
    <source>
        <dbReference type="Google" id="ProtNLM"/>
    </source>
</evidence>
<dbReference type="SUPFAM" id="SSF53850">
    <property type="entry name" value="Periplasmic binding protein-like II"/>
    <property type="match status" value="1"/>
</dbReference>
<evidence type="ECO:0000313" key="6">
    <source>
        <dbReference type="Proteomes" id="UP000267654"/>
    </source>
</evidence>
<evidence type="ECO:0000256" key="2">
    <source>
        <dbReference type="ARBA" id="ARBA00022448"/>
    </source>
</evidence>
<feature type="signal peptide" evidence="4">
    <location>
        <begin position="1"/>
        <end position="24"/>
    </location>
</feature>